<keyword evidence="1" id="KW-0732">Signal</keyword>
<evidence type="ECO:0000256" key="1">
    <source>
        <dbReference type="SAM" id="SignalP"/>
    </source>
</evidence>
<organism evidence="2 3">
    <name type="scientific">Nitratidesulfovibrio oxamicus</name>
    <dbReference type="NCBI Taxonomy" id="32016"/>
    <lineage>
        <taxon>Bacteria</taxon>
        <taxon>Pseudomonadati</taxon>
        <taxon>Thermodesulfobacteriota</taxon>
        <taxon>Desulfovibrionia</taxon>
        <taxon>Desulfovibrionales</taxon>
        <taxon>Desulfovibrionaceae</taxon>
        <taxon>Nitratidesulfovibrio</taxon>
    </lineage>
</organism>
<reference evidence="2 3" key="1">
    <citation type="submission" date="2019-08" db="EMBL/GenBank/DDBJ databases">
        <authorList>
            <person name="Luo N."/>
        </authorList>
    </citation>
    <scope>NUCLEOTIDE SEQUENCE [LARGE SCALE GENOMIC DNA]</scope>
    <source>
        <strain evidence="2 3">NCIMB 9442</strain>
    </source>
</reference>
<dbReference type="InterPro" id="IPR035160">
    <property type="entry name" value="DUF5334"/>
</dbReference>
<dbReference type="EMBL" id="VRYY01000267">
    <property type="protein sequence ID" value="MBG3877336.1"/>
    <property type="molecule type" value="Genomic_DNA"/>
</dbReference>
<accession>A0ABS0J5U4</accession>
<dbReference type="Proteomes" id="UP001194469">
    <property type="component" value="Unassembled WGS sequence"/>
</dbReference>
<feature type="chain" id="PRO_5047328751" description="PDZ domain-containing protein" evidence="1">
    <location>
        <begin position="29"/>
        <end position="99"/>
    </location>
</feature>
<protein>
    <recommendedName>
        <fullName evidence="4">PDZ domain-containing protein</fullName>
    </recommendedName>
</protein>
<dbReference type="Pfam" id="PF17268">
    <property type="entry name" value="DUF5334"/>
    <property type="match status" value="1"/>
</dbReference>
<name>A0ABS0J5U4_9BACT</name>
<keyword evidence="3" id="KW-1185">Reference proteome</keyword>
<feature type="signal peptide" evidence="1">
    <location>
        <begin position="1"/>
        <end position="28"/>
    </location>
</feature>
<sequence length="99" mass="10930">MKHTIRPLVRPFALAALLSLTLPCAAMAWDGFDTESGHLVEIDVDAVPMRGEIVDVFDCDTKETATLMVDAVKNNARTVELTVRESDTGRTRILVMEAR</sequence>
<evidence type="ECO:0000313" key="2">
    <source>
        <dbReference type="EMBL" id="MBG3877336.1"/>
    </source>
</evidence>
<evidence type="ECO:0000313" key="3">
    <source>
        <dbReference type="Proteomes" id="UP001194469"/>
    </source>
</evidence>
<dbReference type="RefSeq" id="WP_196609312.1">
    <property type="nucleotide sequence ID" value="NZ_VRYY01000267.1"/>
</dbReference>
<evidence type="ECO:0008006" key="4">
    <source>
        <dbReference type="Google" id="ProtNLM"/>
    </source>
</evidence>
<comment type="caution">
    <text evidence="2">The sequence shown here is derived from an EMBL/GenBank/DDBJ whole genome shotgun (WGS) entry which is preliminary data.</text>
</comment>
<proteinExistence type="predicted"/>
<gene>
    <name evidence="2" type="ORF">FVW20_09975</name>
</gene>